<feature type="signal peptide" evidence="1">
    <location>
        <begin position="1"/>
        <end position="20"/>
    </location>
</feature>
<dbReference type="AlphaFoldDB" id="A0A330GMT8"/>
<dbReference type="RefSeq" id="WP_112129451.1">
    <property type="nucleotide sequence ID" value="NZ_QMBQ01000006.1"/>
</dbReference>
<evidence type="ECO:0000256" key="1">
    <source>
        <dbReference type="SAM" id="SignalP"/>
    </source>
</evidence>
<feature type="chain" id="PRO_5016386834" description="Lipoprotein" evidence="1">
    <location>
        <begin position="21"/>
        <end position="88"/>
    </location>
</feature>
<proteinExistence type="predicted"/>
<dbReference type="Proteomes" id="UP000251956">
    <property type="component" value="Unassembled WGS sequence"/>
</dbReference>
<evidence type="ECO:0000313" key="3">
    <source>
        <dbReference type="Proteomes" id="UP000251956"/>
    </source>
</evidence>
<accession>A0A330GMT8</accession>
<name>A0A330GMT8_9HYPH</name>
<evidence type="ECO:0008006" key="4">
    <source>
        <dbReference type="Google" id="ProtNLM"/>
    </source>
</evidence>
<protein>
    <recommendedName>
        <fullName evidence="4">Lipoprotein</fullName>
    </recommendedName>
</protein>
<reference evidence="2 3" key="1">
    <citation type="submission" date="2018-07" db="EMBL/GenBank/DDBJ databases">
        <title>Diversity of Mesorhizobium strains in Brazil.</title>
        <authorList>
            <person name="Helene L.C.F."/>
            <person name="Dall'Agnol R."/>
            <person name="Delamuta J.R.M."/>
            <person name="Hungria M."/>
        </authorList>
    </citation>
    <scope>NUCLEOTIDE SEQUENCE [LARGE SCALE GENOMIC DNA]</scope>
    <source>
        <strain evidence="2 3">CNPSo 3140</strain>
    </source>
</reference>
<comment type="caution">
    <text evidence="2">The sequence shown here is derived from an EMBL/GenBank/DDBJ whole genome shotgun (WGS) entry which is preliminary data.</text>
</comment>
<sequence>MKKFLLVAVGVAALAVSACSKGPECTQEIAAKKAQDMAAALQAAITKDPSKAADLTAKAQAVTAKYQGATTLDEACKAYDELTAAFKG</sequence>
<dbReference type="EMBL" id="QMBQ01000006">
    <property type="protein sequence ID" value="RAZ74535.1"/>
    <property type="molecule type" value="Genomic_DNA"/>
</dbReference>
<organism evidence="2 3">
    <name type="scientific">Mesorhizobium atlanticum</name>
    <dbReference type="NCBI Taxonomy" id="2233532"/>
    <lineage>
        <taxon>Bacteria</taxon>
        <taxon>Pseudomonadati</taxon>
        <taxon>Pseudomonadota</taxon>
        <taxon>Alphaproteobacteria</taxon>
        <taxon>Hyphomicrobiales</taxon>
        <taxon>Phyllobacteriaceae</taxon>
        <taxon>Mesorhizobium</taxon>
    </lineage>
</organism>
<keyword evidence="1" id="KW-0732">Signal</keyword>
<dbReference type="OrthoDB" id="9809419at2"/>
<evidence type="ECO:0000313" key="2">
    <source>
        <dbReference type="EMBL" id="RAZ74535.1"/>
    </source>
</evidence>
<gene>
    <name evidence="2" type="ORF">DPM35_22270</name>
</gene>
<dbReference type="PROSITE" id="PS51257">
    <property type="entry name" value="PROKAR_LIPOPROTEIN"/>
    <property type="match status" value="1"/>
</dbReference>
<keyword evidence="3" id="KW-1185">Reference proteome</keyword>